<dbReference type="RefSeq" id="WP_184248253.1">
    <property type="nucleotide sequence ID" value="NZ_BAAACU010000042.1"/>
</dbReference>
<dbReference type="CDD" id="cd02976">
    <property type="entry name" value="NrdH"/>
    <property type="match status" value="1"/>
</dbReference>
<organism evidence="2 3">
    <name type="scientific">Gracilibacillus halotolerans</name>
    <dbReference type="NCBI Taxonomy" id="74386"/>
    <lineage>
        <taxon>Bacteria</taxon>
        <taxon>Bacillati</taxon>
        <taxon>Bacillota</taxon>
        <taxon>Bacilli</taxon>
        <taxon>Bacillales</taxon>
        <taxon>Bacillaceae</taxon>
        <taxon>Gracilibacillus</taxon>
    </lineage>
</organism>
<dbReference type="Pfam" id="PF00462">
    <property type="entry name" value="Glutaredoxin"/>
    <property type="match status" value="1"/>
</dbReference>
<proteinExistence type="predicted"/>
<dbReference type="GO" id="GO:0045454">
    <property type="term" value="P:cell redox homeostasis"/>
    <property type="evidence" value="ECO:0007669"/>
    <property type="project" value="TreeGrafter"/>
</dbReference>
<dbReference type="EMBL" id="JACHON010000010">
    <property type="protein sequence ID" value="MBB6513305.1"/>
    <property type="molecule type" value="Genomic_DNA"/>
</dbReference>
<keyword evidence="3" id="KW-1185">Reference proteome</keyword>
<dbReference type="Gene3D" id="3.40.30.10">
    <property type="entry name" value="Glutaredoxin"/>
    <property type="match status" value="1"/>
</dbReference>
<protein>
    <submittedName>
        <fullName evidence="2">Glutaredoxin</fullName>
    </submittedName>
</protein>
<evidence type="ECO:0000313" key="3">
    <source>
        <dbReference type="Proteomes" id="UP000572212"/>
    </source>
</evidence>
<dbReference type="PROSITE" id="PS51354">
    <property type="entry name" value="GLUTAREDOXIN_2"/>
    <property type="match status" value="1"/>
</dbReference>
<comment type="caution">
    <text evidence="2">The sequence shown here is derived from an EMBL/GenBank/DDBJ whole genome shotgun (WGS) entry which is preliminary data.</text>
</comment>
<name>A0A841RQ36_9BACI</name>
<dbReference type="PANTHER" id="PTHR34386">
    <property type="entry name" value="GLUTAREDOXIN"/>
    <property type="match status" value="1"/>
</dbReference>
<evidence type="ECO:0000259" key="1">
    <source>
        <dbReference type="Pfam" id="PF00462"/>
    </source>
</evidence>
<dbReference type="InterPro" id="IPR036249">
    <property type="entry name" value="Thioredoxin-like_sf"/>
</dbReference>
<dbReference type="AlphaFoldDB" id="A0A841RQ36"/>
<dbReference type="SUPFAM" id="SSF52833">
    <property type="entry name" value="Thioredoxin-like"/>
    <property type="match status" value="1"/>
</dbReference>
<dbReference type="PANTHER" id="PTHR34386:SF1">
    <property type="entry name" value="GLUTAREDOXIN-LIKE PROTEIN NRDH"/>
    <property type="match status" value="1"/>
</dbReference>
<dbReference type="Proteomes" id="UP000572212">
    <property type="component" value="Unassembled WGS sequence"/>
</dbReference>
<sequence length="89" mass="10285">MAENKNIVVWSKQGCSYCEEVKTYLEGKELDYQTIDITENEDRRDILKAKYGIRHVPVVEIGRGNVYEAVTKVGIEHLEKLLQRVNETS</sequence>
<accession>A0A841RQ36</accession>
<dbReference type="InterPro" id="IPR002109">
    <property type="entry name" value="Glutaredoxin"/>
</dbReference>
<feature type="domain" description="Glutaredoxin" evidence="1">
    <location>
        <begin position="7"/>
        <end position="62"/>
    </location>
</feature>
<dbReference type="GO" id="GO:0009055">
    <property type="term" value="F:electron transfer activity"/>
    <property type="evidence" value="ECO:0007669"/>
    <property type="project" value="TreeGrafter"/>
</dbReference>
<evidence type="ECO:0000313" key="2">
    <source>
        <dbReference type="EMBL" id="MBB6513305.1"/>
    </source>
</evidence>
<dbReference type="InterPro" id="IPR051548">
    <property type="entry name" value="Grx-like_ET"/>
</dbReference>
<gene>
    <name evidence="2" type="ORF">GGQ92_002112</name>
</gene>
<reference evidence="2 3" key="1">
    <citation type="submission" date="2020-08" db="EMBL/GenBank/DDBJ databases">
        <title>Genomic Encyclopedia of Type Strains, Phase IV (KMG-IV): sequencing the most valuable type-strain genomes for metagenomic binning, comparative biology and taxonomic classification.</title>
        <authorList>
            <person name="Goeker M."/>
        </authorList>
    </citation>
    <scope>NUCLEOTIDE SEQUENCE [LARGE SCALE GENOMIC DNA]</scope>
    <source>
        <strain evidence="2 3">DSM 11805</strain>
    </source>
</reference>